<gene>
    <name evidence="1" type="ORF">LP124_136</name>
</gene>
<dbReference type="EMBL" id="KJ094031">
    <property type="protein sequence ID" value="AHL19533.1"/>
    <property type="molecule type" value="Genomic_DNA"/>
</dbReference>
<reference evidence="1 2" key="1">
    <citation type="journal article" date="2014" name="Appl. Environ. Microbiol.">
        <title>Comparative genomic and morphological analysis of Listeria phages isolated from farm environments.</title>
        <authorList>
            <person name="Denes T."/>
            <person name="Vongkamjan K."/>
            <person name="Ackermann H.W."/>
            <person name="Moreno Switt A.I."/>
            <person name="Wiedmann M."/>
            <person name="den Bakker H.C."/>
        </authorList>
    </citation>
    <scope>NUCLEOTIDE SEQUENCE [LARGE SCALE GENOMIC DNA]</scope>
</reference>
<dbReference type="Proteomes" id="UP000026998">
    <property type="component" value="Segment"/>
</dbReference>
<evidence type="ECO:0000313" key="1">
    <source>
        <dbReference type="EMBL" id="AHL19533.1"/>
    </source>
</evidence>
<accession>A0A059T5V2</accession>
<evidence type="ECO:0000313" key="2">
    <source>
        <dbReference type="Proteomes" id="UP000026998"/>
    </source>
</evidence>
<proteinExistence type="predicted"/>
<protein>
    <submittedName>
        <fullName evidence="1">Uncharacterized protein</fullName>
    </submittedName>
</protein>
<name>A0A059T5V2_9CAUD</name>
<organism evidence="1 2">
    <name type="scientific">Listeria phage LP-124</name>
    <dbReference type="NCBI Taxonomy" id="1173765"/>
    <lineage>
        <taxon>Viruses</taxon>
        <taxon>Duplodnaviria</taxon>
        <taxon>Heunggongvirae</taxon>
        <taxon>Uroviricota</taxon>
        <taxon>Caudoviricetes</taxon>
        <taxon>Herelleviridae</taxon>
        <taxon>Jasinskavirinae</taxon>
        <taxon>Pecentumvirus</taxon>
        <taxon>Pecentumvirus LP064</taxon>
    </lineage>
</organism>
<sequence length="88" mass="10081">MKEKCSIEISYYNGEDKLTGKVVWVVLDKEEGIQFVLTEKPEDEYFVFDSEESAGIVGGLIRLRLACDNIEDDSPVTINYLKEEENNE</sequence>